<dbReference type="SUPFAM" id="SSF56112">
    <property type="entry name" value="Protein kinase-like (PK-like)"/>
    <property type="match status" value="1"/>
</dbReference>
<accession>A0A7X4XVX7</accession>
<organism evidence="2 3">
    <name type="scientific">Photobacterium halotolerans</name>
    <dbReference type="NCBI Taxonomy" id="265726"/>
    <lineage>
        <taxon>Bacteria</taxon>
        <taxon>Pseudomonadati</taxon>
        <taxon>Pseudomonadota</taxon>
        <taxon>Gammaproteobacteria</taxon>
        <taxon>Vibrionales</taxon>
        <taxon>Vibrionaceae</taxon>
        <taxon>Photobacterium</taxon>
    </lineage>
</organism>
<reference evidence="2 3" key="1">
    <citation type="submission" date="2017-05" db="EMBL/GenBank/DDBJ databases">
        <title>High clonality and local adaptation shapes Vibrionaceae linages within an endangered oasis.</title>
        <authorList>
            <person name="Vazquez-Rosas-Landa M."/>
        </authorList>
    </citation>
    <scope>NUCLEOTIDE SEQUENCE [LARGE SCALE GENOMIC DNA]</scope>
    <source>
        <strain evidence="2 3">P46_P4S1P180</strain>
    </source>
</reference>
<dbReference type="GO" id="GO:0016740">
    <property type="term" value="F:transferase activity"/>
    <property type="evidence" value="ECO:0007669"/>
    <property type="project" value="UniProtKB-KW"/>
</dbReference>
<evidence type="ECO:0000313" key="2">
    <source>
        <dbReference type="EMBL" id="NAW64059.1"/>
    </source>
</evidence>
<dbReference type="InterPro" id="IPR002575">
    <property type="entry name" value="Aminoglycoside_PTrfase"/>
</dbReference>
<comment type="caution">
    <text evidence="2">The sequence shown here is derived from an EMBL/GenBank/DDBJ whole genome shotgun (WGS) entry which is preliminary data.</text>
</comment>
<name>A0A7X4XVX7_9GAMM</name>
<evidence type="ECO:0000259" key="1">
    <source>
        <dbReference type="Pfam" id="PF01636"/>
    </source>
</evidence>
<proteinExistence type="predicted"/>
<dbReference type="OrthoDB" id="4833090at2"/>
<feature type="domain" description="Aminoglycoside phosphotransferase" evidence="1">
    <location>
        <begin position="5"/>
        <end position="177"/>
    </location>
</feature>
<gene>
    <name evidence="2" type="ORF">CAG72_02415</name>
</gene>
<dbReference type="Pfam" id="PF01636">
    <property type="entry name" value="APH"/>
    <property type="match status" value="1"/>
</dbReference>
<dbReference type="Proteomes" id="UP000465712">
    <property type="component" value="Unassembled WGS sequence"/>
</dbReference>
<protein>
    <submittedName>
        <fullName evidence="2">Phosphotransferase</fullName>
    </submittedName>
</protein>
<dbReference type="InterPro" id="IPR011009">
    <property type="entry name" value="Kinase-like_dom_sf"/>
</dbReference>
<dbReference type="Gene3D" id="3.90.1200.10">
    <property type="match status" value="1"/>
</dbReference>
<dbReference type="EMBL" id="WXWW01000042">
    <property type="protein sequence ID" value="NAW64059.1"/>
    <property type="molecule type" value="Genomic_DNA"/>
</dbReference>
<keyword evidence="2" id="KW-0808">Transferase</keyword>
<sequence>MGNAQVFLRKTEGRHYIEKLNASDVELLFYLQIAPQMSTLGVNTPAVYLCDTDNRVLQLEYIPHSVSLEELQDDPRCFRQLTAVHHFSLRPEHPKRLHDWKAQHTFQALEHLQLSGQSEAQLLKLREQSEPLFSPLACLSGDSNAGNWGKRDNGDLVLFDWERLGQGSPAIDLAPLVKGMGNITAYKAITNRYLAHTSLLTQETLIKHLILAKAWIVVEVVNILKDRQKPDCDHYLNWFRQVLPDWLNLAA</sequence>
<dbReference type="AlphaFoldDB" id="A0A7X4XVX7"/>
<evidence type="ECO:0000313" key="3">
    <source>
        <dbReference type="Proteomes" id="UP000465712"/>
    </source>
</evidence>